<sequence>MFTTHHMIRCGFFVGEDQPQNVPMERLECVSTQLHDWGFCVECEQLTFLTPAQLDVLVEQAHTVKESRSGYQEWSQNKPCGELVFQPLTLRTLDWQLVRRMWEKRFPSNLADRWFLRDIISTLCTAAESHTTATKEFAQTNFRNHNNRLAVIRELTSVGIDKADVLTVALDQCRNSVEMLTCILTACHPRGVIVDAPRLRTQDFRVQLESIPRRLRVVIVFALSRCVEDWDVGLLVRYQRYWRQVLAKVHPYDVRGWEQARFQLDVIHGNREWATPIAQLDRAFARRDAAGALTVAAKHPGLLMRKLRQLVVLIDDDRQLRAKLRGAVQVAAWQANPRTVMQARDALLLDDDRLTWVLTKDYGWGMESQGIPTRTLVPDHVNIDDLVKVLDTVVVEKLGSTRLTAPVGIDGVGAVLRIFGLWWGWDFFMDVTLLDDMFQEITDQVAVKTIQENLRPGIGIHYADIDSEAVSARYAVVHFSGHVCVGEVFNRVGVYATDLATTPDSETVMRIETSGVMHSAENNCFACAIDLKERTFIWLDISMGTQWCRKFQGENRSGMVLKSVFGSGSSIEKENRVRWVSDTETSTSD</sequence>
<reference evidence="2" key="2">
    <citation type="submission" date="2015-05" db="EMBL/GenBank/DDBJ databases">
        <title>Complete genome sequence of Corynebacterium mustelae DSM 45274, isolated from various tissues of a male ferret with lethal sepsis.</title>
        <authorList>
            <person name="Ruckert C."/>
            <person name="Albersmeier A."/>
            <person name="Winkler A."/>
            <person name="Tauch A."/>
        </authorList>
    </citation>
    <scope>NUCLEOTIDE SEQUENCE [LARGE SCALE GENOMIC DNA]</scope>
    <source>
        <strain evidence="2">DSM 45274</strain>
    </source>
</reference>
<dbReference type="Proteomes" id="UP000035199">
    <property type="component" value="Chromosome"/>
</dbReference>
<dbReference type="KEGG" id="cmv:CMUST_06010"/>
<dbReference type="EMBL" id="CP011542">
    <property type="protein sequence ID" value="AKK05538.1"/>
    <property type="molecule type" value="Genomic_DNA"/>
</dbReference>
<dbReference type="OrthoDB" id="415622at2"/>
<reference evidence="1 2" key="1">
    <citation type="journal article" date="2015" name="Genome Announc.">
        <title>Complete Genome Sequence of the Type Strain Corynebacterium mustelae DSM 45274, Isolated from Various Tissues of a Male Ferret with Lethal Sepsis.</title>
        <authorList>
            <person name="Ruckert C."/>
            <person name="Eimer J."/>
            <person name="Winkler A."/>
            <person name="Tauch A."/>
        </authorList>
    </citation>
    <scope>NUCLEOTIDE SEQUENCE [LARGE SCALE GENOMIC DNA]</scope>
    <source>
        <strain evidence="1 2">DSM 45274</strain>
    </source>
</reference>
<name>A0A0G3H129_9CORY</name>
<dbReference type="AlphaFoldDB" id="A0A0G3H129"/>
<protein>
    <submittedName>
        <fullName evidence="1">Uncharacterized protein</fullName>
    </submittedName>
</protein>
<evidence type="ECO:0000313" key="2">
    <source>
        <dbReference type="Proteomes" id="UP000035199"/>
    </source>
</evidence>
<dbReference type="STRING" id="571915.CMUST_06010"/>
<evidence type="ECO:0000313" key="1">
    <source>
        <dbReference type="EMBL" id="AKK05538.1"/>
    </source>
</evidence>
<organism evidence="1 2">
    <name type="scientific">Corynebacterium mustelae</name>
    <dbReference type="NCBI Taxonomy" id="571915"/>
    <lineage>
        <taxon>Bacteria</taxon>
        <taxon>Bacillati</taxon>
        <taxon>Actinomycetota</taxon>
        <taxon>Actinomycetes</taxon>
        <taxon>Mycobacteriales</taxon>
        <taxon>Corynebacteriaceae</taxon>
        <taxon>Corynebacterium</taxon>
    </lineage>
</organism>
<dbReference type="PATRIC" id="fig|571915.4.peg.1279"/>
<dbReference type="RefSeq" id="WP_047261729.1">
    <property type="nucleotide sequence ID" value="NZ_CP011542.1"/>
</dbReference>
<gene>
    <name evidence="1" type="ORF">CMUST_06010</name>
</gene>
<proteinExistence type="predicted"/>
<keyword evidence="2" id="KW-1185">Reference proteome</keyword>
<accession>A0A0G3H129</accession>